<dbReference type="OrthoDB" id="3010419at2759"/>
<gene>
    <name evidence="1" type="ORF">C1645_836272</name>
</gene>
<evidence type="ECO:0008006" key="3">
    <source>
        <dbReference type="Google" id="ProtNLM"/>
    </source>
</evidence>
<sequence>MTISKLNEDILYLIFKPLQGHNATLHSYLLVNKTWCKIIIPILWRDPWSDLKDEKKELLLNVIISHLSEEPIKNLDIKIQRPLFNYITFCKHLNFGAIENIIDELDEKSKIPIIKNEIFNLFINEDTKFTHLYIPCQFDYQIHIIPGAKHCFSDLESISCSTNINDNILDGLIEICKPIKELKLFIERSNNNSGIAKLIKAIKRLSGFHLLTKIYRRYIDVPFSKIVENSLIQHAETIQYFTIIQQPVTKILESFVNLKRLEFKFPGIKIIKLDNLKDVFLPFLQILKIRSASIRDLINLIKNTNGYLTVIKINSNYNEINDKLIIQAIYNNCPKLKELRLRVNYNNILDLEQLLINCQYLNKLHIYDCNFFDWNNAFEILTKLSPTGLYRFKLSGIFSPSFESLNYFLIIGKVEIL</sequence>
<comment type="caution">
    <text evidence="1">The sequence shown here is derived from an EMBL/GenBank/DDBJ whole genome shotgun (WGS) entry which is preliminary data.</text>
</comment>
<protein>
    <recommendedName>
        <fullName evidence="3">F-box domain-containing protein</fullName>
    </recommendedName>
</protein>
<name>A0A397S8P9_9GLOM</name>
<dbReference type="SUPFAM" id="SSF52047">
    <property type="entry name" value="RNI-like"/>
    <property type="match status" value="1"/>
</dbReference>
<proteinExistence type="predicted"/>
<keyword evidence="2" id="KW-1185">Reference proteome</keyword>
<organism evidence="1 2">
    <name type="scientific">Glomus cerebriforme</name>
    <dbReference type="NCBI Taxonomy" id="658196"/>
    <lineage>
        <taxon>Eukaryota</taxon>
        <taxon>Fungi</taxon>
        <taxon>Fungi incertae sedis</taxon>
        <taxon>Mucoromycota</taxon>
        <taxon>Glomeromycotina</taxon>
        <taxon>Glomeromycetes</taxon>
        <taxon>Glomerales</taxon>
        <taxon>Glomeraceae</taxon>
        <taxon>Glomus</taxon>
    </lineage>
</organism>
<evidence type="ECO:0000313" key="2">
    <source>
        <dbReference type="Proteomes" id="UP000265703"/>
    </source>
</evidence>
<accession>A0A397S8P9</accession>
<dbReference type="Proteomes" id="UP000265703">
    <property type="component" value="Unassembled WGS sequence"/>
</dbReference>
<dbReference type="EMBL" id="QKYT01000734">
    <property type="protein sequence ID" value="RIA81862.1"/>
    <property type="molecule type" value="Genomic_DNA"/>
</dbReference>
<evidence type="ECO:0000313" key="1">
    <source>
        <dbReference type="EMBL" id="RIA81862.1"/>
    </source>
</evidence>
<reference evidence="1 2" key="1">
    <citation type="submission" date="2018-06" db="EMBL/GenBank/DDBJ databases">
        <title>Comparative genomics reveals the genomic features of Rhizophagus irregularis, R. cerebriforme, R. diaphanum and Gigaspora rosea, and their symbiotic lifestyle signature.</title>
        <authorList>
            <person name="Morin E."/>
            <person name="San Clemente H."/>
            <person name="Chen E.C.H."/>
            <person name="De La Providencia I."/>
            <person name="Hainaut M."/>
            <person name="Kuo A."/>
            <person name="Kohler A."/>
            <person name="Murat C."/>
            <person name="Tang N."/>
            <person name="Roy S."/>
            <person name="Loubradou J."/>
            <person name="Henrissat B."/>
            <person name="Grigoriev I.V."/>
            <person name="Corradi N."/>
            <person name="Roux C."/>
            <person name="Martin F.M."/>
        </authorList>
    </citation>
    <scope>NUCLEOTIDE SEQUENCE [LARGE SCALE GENOMIC DNA]</scope>
    <source>
        <strain evidence="1 2">DAOM 227022</strain>
    </source>
</reference>
<dbReference type="AlphaFoldDB" id="A0A397S8P9"/>
<dbReference type="InterPro" id="IPR032675">
    <property type="entry name" value="LRR_dom_sf"/>
</dbReference>
<dbReference type="Gene3D" id="3.80.10.10">
    <property type="entry name" value="Ribonuclease Inhibitor"/>
    <property type="match status" value="1"/>
</dbReference>